<feature type="non-terminal residue" evidence="1">
    <location>
        <position position="1"/>
    </location>
</feature>
<name>A0A5J4U119_9EUKA</name>
<protein>
    <submittedName>
        <fullName evidence="1">Uncharacterized protein</fullName>
    </submittedName>
</protein>
<dbReference type="AlphaFoldDB" id="A0A5J4U119"/>
<dbReference type="Proteomes" id="UP000324800">
    <property type="component" value="Unassembled WGS sequence"/>
</dbReference>
<comment type="caution">
    <text evidence="1">The sequence shown here is derived from an EMBL/GenBank/DDBJ whole genome shotgun (WGS) entry which is preliminary data.</text>
</comment>
<dbReference type="EMBL" id="SNRW01021692">
    <property type="protein sequence ID" value="KAA6364406.1"/>
    <property type="molecule type" value="Genomic_DNA"/>
</dbReference>
<gene>
    <name evidence="1" type="ORF">EZS28_040065</name>
</gene>
<proteinExistence type="predicted"/>
<evidence type="ECO:0000313" key="1">
    <source>
        <dbReference type="EMBL" id="KAA6364406.1"/>
    </source>
</evidence>
<evidence type="ECO:0000313" key="2">
    <source>
        <dbReference type="Proteomes" id="UP000324800"/>
    </source>
</evidence>
<sequence>TENLKKKKKKMMKQVKGMFLIIKGKSLNWTENLKKKKKKMMMKKKIIANIEIMIQT</sequence>
<reference evidence="1 2" key="1">
    <citation type="submission" date="2019-03" db="EMBL/GenBank/DDBJ databases">
        <title>Single cell metagenomics reveals metabolic interactions within the superorganism composed of flagellate Streblomastix strix and complex community of Bacteroidetes bacteria on its surface.</title>
        <authorList>
            <person name="Treitli S.C."/>
            <person name="Kolisko M."/>
            <person name="Husnik F."/>
            <person name="Keeling P."/>
            <person name="Hampl V."/>
        </authorList>
    </citation>
    <scope>NUCLEOTIDE SEQUENCE [LARGE SCALE GENOMIC DNA]</scope>
    <source>
        <strain evidence="1">ST1C</strain>
    </source>
</reference>
<accession>A0A5J4U119</accession>
<organism evidence="1 2">
    <name type="scientific">Streblomastix strix</name>
    <dbReference type="NCBI Taxonomy" id="222440"/>
    <lineage>
        <taxon>Eukaryota</taxon>
        <taxon>Metamonada</taxon>
        <taxon>Preaxostyla</taxon>
        <taxon>Oxymonadida</taxon>
        <taxon>Streblomastigidae</taxon>
        <taxon>Streblomastix</taxon>
    </lineage>
</organism>